<dbReference type="EMBL" id="NCXP01000009">
    <property type="protein sequence ID" value="OSC41160.1"/>
    <property type="molecule type" value="Genomic_DNA"/>
</dbReference>
<keyword evidence="1" id="KW-0732">Signal</keyword>
<feature type="signal peptide" evidence="1">
    <location>
        <begin position="1"/>
        <end position="34"/>
    </location>
</feature>
<evidence type="ECO:0000313" key="3">
    <source>
        <dbReference type="EMBL" id="OSC41160.1"/>
    </source>
</evidence>
<evidence type="ECO:0000259" key="2">
    <source>
        <dbReference type="Pfam" id="PF05305"/>
    </source>
</evidence>
<dbReference type="Pfam" id="PF05305">
    <property type="entry name" value="DUF732"/>
    <property type="match status" value="1"/>
</dbReference>
<reference evidence="3 4" key="1">
    <citation type="submission" date="2017-04" db="EMBL/GenBank/DDBJ databases">
        <title>The new phylogeny of genus Mycobacterium.</title>
        <authorList>
            <person name="Tortoli E."/>
            <person name="Trovato A."/>
            <person name="Cirillo D.M."/>
        </authorList>
    </citation>
    <scope>NUCLEOTIDE SEQUENCE [LARGE SCALE GENOMIC DNA]</scope>
    <source>
        <strain evidence="3 4">TBL 1200985</strain>
    </source>
</reference>
<gene>
    <name evidence="3" type="ORF">B8W66_09830</name>
</gene>
<protein>
    <recommendedName>
        <fullName evidence="2">DUF732 domain-containing protein</fullName>
    </recommendedName>
</protein>
<feature type="domain" description="DUF732" evidence="2">
    <location>
        <begin position="38"/>
        <end position="107"/>
    </location>
</feature>
<dbReference type="Proteomes" id="UP000193247">
    <property type="component" value="Unassembled WGS sequence"/>
</dbReference>
<feature type="chain" id="PRO_5010869888" description="DUF732 domain-containing protein" evidence="1">
    <location>
        <begin position="35"/>
        <end position="113"/>
    </location>
</feature>
<proteinExistence type="predicted"/>
<comment type="caution">
    <text evidence="3">The sequence shown here is derived from an EMBL/GenBank/DDBJ whole genome shotgun (WGS) entry which is preliminary data.</text>
</comment>
<dbReference type="InterPro" id="IPR007969">
    <property type="entry name" value="DUF732"/>
</dbReference>
<accession>A0A1X2LW04</accession>
<dbReference type="AlphaFoldDB" id="A0A1X2LW04"/>
<evidence type="ECO:0000256" key="1">
    <source>
        <dbReference type="SAM" id="SignalP"/>
    </source>
</evidence>
<evidence type="ECO:0000313" key="4">
    <source>
        <dbReference type="Proteomes" id="UP000193247"/>
    </source>
</evidence>
<sequence length="113" mass="11484">MATMFSPRITAALSTAVGAAAIGLAVATAGTASANSTDEAFIAQMEAIGVTFSSPQAAAQQAQLVCKKLASGETGTEIAKEVLSQTDLTTKQAAYFVVDATKAYCPQYASQLT</sequence>
<dbReference type="OrthoDB" id="4750613at2"/>
<name>A0A1X2LW04_9MYCO</name>
<keyword evidence="4" id="KW-1185">Reference proteome</keyword>
<organism evidence="3 4">
    <name type="scientific">Mycobacterium decipiens</name>
    <dbReference type="NCBI Taxonomy" id="1430326"/>
    <lineage>
        <taxon>Bacteria</taxon>
        <taxon>Bacillati</taxon>
        <taxon>Actinomycetota</taxon>
        <taxon>Actinomycetes</taxon>
        <taxon>Mycobacteriales</taxon>
        <taxon>Mycobacteriaceae</taxon>
        <taxon>Mycobacterium</taxon>
    </lineage>
</organism>
<dbReference type="STRING" id="1430326.B8W66_09830"/>